<dbReference type="EMBL" id="CP019434">
    <property type="protein sequence ID" value="APZ43297.1"/>
    <property type="molecule type" value="Genomic_DNA"/>
</dbReference>
<proteinExistence type="predicted"/>
<accession>A0A1P8UHK4</accession>
<evidence type="ECO:0000313" key="2">
    <source>
        <dbReference type="EMBL" id="APZ43297.1"/>
    </source>
</evidence>
<sequence>MHLTAGNQTATANRCLKESRAEPSHNAFASMNPPPPTRSGKAMRTEHWITEAGSIAVISIDAIRCLWAYLMSSMQDKNTAPASMKQTIDFG</sequence>
<dbReference type="KEGG" id="afy:BW247_09470"/>
<evidence type="ECO:0000256" key="1">
    <source>
        <dbReference type="SAM" id="MobiDB-lite"/>
    </source>
</evidence>
<reference evidence="2 3" key="1">
    <citation type="submission" date="2017-01" db="EMBL/GenBank/DDBJ databases">
        <title>Draft sequence of Acidihalobacter ferrooxidans strain DSM 14175 (strain V8).</title>
        <authorList>
            <person name="Khaleque H.N."/>
            <person name="Ramsay J.P."/>
            <person name="Murphy R.J.T."/>
            <person name="Kaksonen A.H."/>
            <person name="Boxall N.J."/>
            <person name="Watkin E.L.J."/>
        </authorList>
    </citation>
    <scope>NUCLEOTIDE SEQUENCE [LARGE SCALE GENOMIC DNA]</scope>
    <source>
        <strain evidence="2 3">V8</strain>
    </source>
</reference>
<dbReference type="AlphaFoldDB" id="A0A1P8UHK4"/>
<feature type="region of interest" description="Disordered" evidence="1">
    <location>
        <begin position="1"/>
        <end position="43"/>
    </location>
</feature>
<feature type="compositionally biased region" description="Polar residues" evidence="1">
    <location>
        <begin position="1"/>
        <end position="12"/>
    </location>
</feature>
<organism evidence="2 3">
    <name type="scientific">Acidihalobacter ferrooxydans</name>
    <dbReference type="NCBI Taxonomy" id="1765967"/>
    <lineage>
        <taxon>Bacteria</taxon>
        <taxon>Pseudomonadati</taxon>
        <taxon>Pseudomonadota</taxon>
        <taxon>Gammaproteobacteria</taxon>
        <taxon>Chromatiales</taxon>
        <taxon>Ectothiorhodospiraceae</taxon>
        <taxon>Acidihalobacter</taxon>
    </lineage>
</organism>
<dbReference type="STRING" id="1765967.BW247_09470"/>
<gene>
    <name evidence="2" type="ORF">BW247_09470</name>
</gene>
<name>A0A1P8UHK4_9GAMM</name>
<evidence type="ECO:0000313" key="3">
    <source>
        <dbReference type="Proteomes" id="UP000243807"/>
    </source>
</evidence>
<dbReference type="Proteomes" id="UP000243807">
    <property type="component" value="Chromosome"/>
</dbReference>
<keyword evidence="3" id="KW-1185">Reference proteome</keyword>
<protein>
    <submittedName>
        <fullName evidence="2">Uncharacterized protein</fullName>
    </submittedName>
</protein>